<accession>A0ABN8P5I2</accession>
<keyword evidence="5" id="KW-1015">Disulfide bond</keyword>
<dbReference type="Pfam" id="PF07645">
    <property type="entry name" value="EGF_CA"/>
    <property type="match status" value="1"/>
</dbReference>
<dbReference type="InterPro" id="IPR009030">
    <property type="entry name" value="Growth_fac_rcpt_cys_sf"/>
</dbReference>
<dbReference type="Proteomes" id="UP001159405">
    <property type="component" value="Unassembled WGS sequence"/>
</dbReference>
<feature type="domain" description="EGF-like" evidence="8">
    <location>
        <begin position="47"/>
        <end position="87"/>
    </location>
</feature>
<dbReference type="Gene3D" id="2.10.25.10">
    <property type="entry name" value="Laminin"/>
    <property type="match status" value="2"/>
</dbReference>
<reference evidence="9 10" key="1">
    <citation type="submission" date="2022-05" db="EMBL/GenBank/DDBJ databases">
        <authorList>
            <consortium name="Genoscope - CEA"/>
            <person name="William W."/>
        </authorList>
    </citation>
    <scope>NUCLEOTIDE SEQUENCE [LARGE SCALE GENOMIC DNA]</scope>
</reference>
<evidence type="ECO:0000259" key="8">
    <source>
        <dbReference type="PROSITE" id="PS50026"/>
    </source>
</evidence>
<evidence type="ECO:0000313" key="9">
    <source>
        <dbReference type="EMBL" id="CAH3133081.1"/>
    </source>
</evidence>
<evidence type="ECO:0000256" key="2">
    <source>
        <dbReference type="ARBA" id="ARBA00022729"/>
    </source>
</evidence>
<name>A0ABN8P5I2_9CNID</name>
<comment type="caution">
    <text evidence="9">The sequence shown here is derived from an EMBL/GenBank/DDBJ whole genome shotgun (WGS) entry which is preliminary data.</text>
</comment>
<comment type="caution">
    <text evidence="7">Lacks conserved residue(s) required for the propagation of feature annotation.</text>
</comment>
<keyword evidence="6" id="KW-0325">Glycoprotein</keyword>
<evidence type="ECO:0000256" key="6">
    <source>
        <dbReference type="ARBA" id="ARBA00023180"/>
    </source>
</evidence>
<keyword evidence="10" id="KW-1185">Reference proteome</keyword>
<dbReference type="PROSITE" id="PS00010">
    <property type="entry name" value="ASX_HYDROXYL"/>
    <property type="match status" value="1"/>
</dbReference>
<dbReference type="SUPFAM" id="SSF57184">
    <property type="entry name" value="Growth factor receptor domain"/>
    <property type="match status" value="1"/>
</dbReference>
<dbReference type="Pfam" id="PF12947">
    <property type="entry name" value="EGF_3"/>
    <property type="match status" value="1"/>
</dbReference>
<dbReference type="SMART" id="SM00181">
    <property type="entry name" value="EGF"/>
    <property type="match status" value="2"/>
</dbReference>
<evidence type="ECO:0000256" key="4">
    <source>
        <dbReference type="ARBA" id="ARBA00022837"/>
    </source>
</evidence>
<dbReference type="InterPro" id="IPR000152">
    <property type="entry name" value="EGF-type_Asp/Asn_hydroxyl_site"/>
</dbReference>
<keyword evidence="2" id="KW-0732">Signal</keyword>
<dbReference type="CDD" id="cd00054">
    <property type="entry name" value="EGF_CA"/>
    <property type="match status" value="1"/>
</dbReference>
<keyword evidence="3" id="KW-0677">Repeat</keyword>
<dbReference type="InterPro" id="IPR024731">
    <property type="entry name" value="NELL2-like_EGF"/>
</dbReference>
<evidence type="ECO:0000313" key="10">
    <source>
        <dbReference type="Proteomes" id="UP001159405"/>
    </source>
</evidence>
<dbReference type="PANTHER" id="PTHR24039">
    <property type="entry name" value="FIBRILLIN-RELATED"/>
    <property type="match status" value="1"/>
</dbReference>
<dbReference type="PANTHER" id="PTHR24039:SF28">
    <property type="entry name" value="EGF-LIKE DOMAIN-CONTAINING PROTEIN"/>
    <property type="match status" value="1"/>
</dbReference>
<evidence type="ECO:0000256" key="7">
    <source>
        <dbReference type="PROSITE-ProRule" id="PRU00076"/>
    </source>
</evidence>
<dbReference type="PROSITE" id="PS01186">
    <property type="entry name" value="EGF_2"/>
    <property type="match status" value="2"/>
</dbReference>
<dbReference type="InterPro" id="IPR018097">
    <property type="entry name" value="EGF_Ca-bd_CS"/>
</dbReference>
<dbReference type="EMBL" id="CALNXK010000052">
    <property type="protein sequence ID" value="CAH3133081.1"/>
    <property type="molecule type" value="Genomic_DNA"/>
</dbReference>
<proteinExistence type="predicted"/>
<evidence type="ECO:0000256" key="3">
    <source>
        <dbReference type="ARBA" id="ARBA00022737"/>
    </source>
</evidence>
<evidence type="ECO:0000256" key="5">
    <source>
        <dbReference type="ARBA" id="ARBA00023157"/>
    </source>
</evidence>
<feature type="domain" description="EGF-like" evidence="8">
    <location>
        <begin position="6"/>
        <end position="46"/>
    </location>
</feature>
<dbReference type="SMART" id="SM00179">
    <property type="entry name" value="EGF_CA"/>
    <property type="match status" value="2"/>
</dbReference>
<feature type="non-terminal residue" evidence="9">
    <location>
        <position position="1"/>
    </location>
</feature>
<dbReference type="InterPro" id="IPR001881">
    <property type="entry name" value="EGF-like_Ca-bd_dom"/>
</dbReference>
<keyword evidence="4" id="KW-0106">Calcium</keyword>
<protein>
    <recommendedName>
        <fullName evidence="8">EGF-like domain-containing protein</fullName>
    </recommendedName>
</protein>
<dbReference type="InterPro" id="IPR000742">
    <property type="entry name" value="EGF"/>
</dbReference>
<dbReference type="PROSITE" id="PS01187">
    <property type="entry name" value="EGF_CA"/>
    <property type="match status" value="1"/>
</dbReference>
<keyword evidence="1 7" id="KW-0245">EGF-like domain</keyword>
<sequence length="95" mass="10227">FFFFLDINECATNTDNCDVNAYCNNTVGSHNCTCNPGYTGNGTTCEDVNECTTGYHNCDSNAFCNNTVGSFNCTCTEGYSGNGTSCSGKNDILYR</sequence>
<organism evidence="9 10">
    <name type="scientific">Porites lobata</name>
    <dbReference type="NCBI Taxonomy" id="104759"/>
    <lineage>
        <taxon>Eukaryota</taxon>
        <taxon>Metazoa</taxon>
        <taxon>Cnidaria</taxon>
        <taxon>Anthozoa</taxon>
        <taxon>Hexacorallia</taxon>
        <taxon>Scleractinia</taxon>
        <taxon>Fungiina</taxon>
        <taxon>Poritidae</taxon>
        <taxon>Porites</taxon>
    </lineage>
</organism>
<evidence type="ECO:0000256" key="1">
    <source>
        <dbReference type="ARBA" id="ARBA00022536"/>
    </source>
</evidence>
<dbReference type="PROSITE" id="PS50026">
    <property type="entry name" value="EGF_3"/>
    <property type="match status" value="2"/>
</dbReference>
<dbReference type="InterPro" id="IPR049883">
    <property type="entry name" value="NOTCH1_EGF-like"/>
</dbReference>
<gene>
    <name evidence="9" type="ORF">PLOB_00036635</name>
</gene>